<proteinExistence type="predicted"/>
<organism evidence="1 2">
    <name type="scientific">Aliivibrio logei</name>
    <name type="common">Vibrio logei</name>
    <dbReference type="NCBI Taxonomy" id="688"/>
    <lineage>
        <taxon>Bacteria</taxon>
        <taxon>Pseudomonadati</taxon>
        <taxon>Pseudomonadota</taxon>
        <taxon>Gammaproteobacteria</taxon>
        <taxon>Vibrionales</taxon>
        <taxon>Vibrionaceae</taxon>
        <taxon>Aliivibrio</taxon>
    </lineage>
</organism>
<dbReference type="OrthoDB" id="5829963at2"/>
<gene>
    <name evidence="1" type="ORF">A6E04_04730</name>
</gene>
<dbReference type="RefSeq" id="WP_017021687.1">
    <property type="nucleotide sequence ID" value="NZ_CAWMPN010000004.1"/>
</dbReference>
<dbReference type="Proteomes" id="UP000093523">
    <property type="component" value="Unassembled WGS sequence"/>
</dbReference>
<dbReference type="PROSITE" id="PS51257">
    <property type="entry name" value="PROKAR_LIPOPROTEIN"/>
    <property type="match status" value="1"/>
</dbReference>
<name>A0A1B9P422_ALILO</name>
<comment type="caution">
    <text evidence="1">The sequence shown here is derived from an EMBL/GenBank/DDBJ whole genome shotgun (WGS) entry which is preliminary data.</text>
</comment>
<dbReference type="EMBL" id="MAJU01000004">
    <property type="protein sequence ID" value="OCH23212.1"/>
    <property type="molecule type" value="Genomic_DNA"/>
</dbReference>
<evidence type="ECO:0000313" key="1">
    <source>
        <dbReference type="EMBL" id="OCH23212.1"/>
    </source>
</evidence>
<dbReference type="STRING" id="688.A6E04_04730"/>
<reference evidence="1 2" key="1">
    <citation type="submission" date="2016-06" db="EMBL/GenBank/DDBJ databases">
        <authorList>
            <person name="Kjaerup R.B."/>
            <person name="Dalgaard T.S."/>
            <person name="Juul-Madsen H.R."/>
        </authorList>
    </citation>
    <scope>NUCLEOTIDE SEQUENCE [LARGE SCALE GENOMIC DNA]</scope>
    <source>
        <strain evidence="1 2">1S159</strain>
    </source>
</reference>
<sequence>MNKSKLLSIIVTAGLLAACDTEDDNEIDSILINRNDYKVVEFTLEPNQQANISVQDISHLLSESYIIDEGGYQYWESDTQDKDFGNALLSFYYAFPPLSGKQSSGWLGLNDGGSSSKLFYLFFENTAFGVISPPVAGDAESSTMMYTIDIRNRQD</sequence>
<accession>A0A1B9P422</accession>
<evidence type="ECO:0000313" key="2">
    <source>
        <dbReference type="Proteomes" id="UP000093523"/>
    </source>
</evidence>
<dbReference type="AlphaFoldDB" id="A0A1B9P422"/>
<protein>
    <submittedName>
        <fullName evidence="1">Uncharacterized protein</fullName>
    </submittedName>
</protein>